<dbReference type="eggNOG" id="COG0451">
    <property type="taxonomic scope" value="Bacteria"/>
</dbReference>
<gene>
    <name evidence="4" type="primary">rffG</name>
    <name evidence="4" type="ORF">BN59_00490</name>
</gene>
<evidence type="ECO:0000256" key="2">
    <source>
        <dbReference type="ARBA" id="ARBA00007637"/>
    </source>
</evidence>
<proteinExistence type="inferred from homology"/>
<accession>A0A078KWV7</accession>
<dbReference type="PANTHER" id="PTHR43000">
    <property type="entry name" value="DTDP-D-GLUCOSE 4,6-DEHYDRATASE-RELATED"/>
    <property type="match status" value="1"/>
</dbReference>
<reference evidence="4 5" key="1">
    <citation type="submission" date="2014-06" db="EMBL/GenBank/DDBJ databases">
        <authorList>
            <person name="Urmite Genomes Urmite Genomes"/>
        </authorList>
    </citation>
    <scope>NUCLEOTIDE SEQUENCE [LARGE SCALE GENOMIC DNA]</scope>
</reference>
<dbReference type="STRING" id="1034943.BN59_00490"/>
<dbReference type="InterPro" id="IPR001509">
    <property type="entry name" value="Epimerase_deHydtase"/>
</dbReference>
<dbReference type="Gene3D" id="3.40.50.720">
    <property type="entry name" value="NAD(P)-binding Rossmann-like Domain"/>
    <property type="match status" value="1"/>
</dbReference>
<comment type="similarity">
    <text evidence="2">Belongs to the NAD(P)-dependent epimerase/dehydratase family.</text>
</comment>
<dbReference type="AlphaFoldDB" id="A0A078KWV7"/>
<dbReference type="Proteomes" id="UP000044071">
    <property type="component" value="Unassembled WGS sequence"/>
</dbReference>
<dbReference type="InterPro" id="IPR036291">
    <property type="entry name" value="NAD(P)-bd_dom_sf"/>
</dbReference>
<organism evidence="4 5">
    <name type="scientific">Legionella massiliensis</name>
    <dbReference type="NCBI Taxonomy" id="1034943"/>
    <lineage>
        <taxon>Bacteria</taxon>
        <taxon>Pseudomonadati</taxon>
        <taxon>Pseudomonadota</taxon>
        <taxon>Gammaproteobacteria</taxon>
        <taxon>Legionellales</taxon>
        <taxon>Legionellaceae</taxon>
        <taxon>Legionella</taxon>
    </lineage>
</organism>
<comment type="pathway">
    <text evidence="1">Bacterial outer membrane biogenesis; LPS O-antigen biosynthesis.</text>
</comment>
<evidence type="ECO:0000313" key="5">
    <source>
        <dbReference type="Proteomes" id="UP000044071"/>
    </source>
</evidence>
<protein>
    <submittedName>
        <fullName evidence="4">dTDP-glucose 4,6-dehydratase 2</fullName>
    </submittedName>
</protein>
<evidence type="ECO:0000259" key="3">
    <source>
        <dbReference type="Pfam" id="PF01370"/>
    </source>
</evidence>
<dbReference type="OrthoDB" id="9803010at2"/>
<keyword evidence="5" id="KW-1185">Reference proteome</keyword>
<dbReference type="RefSeq" id="WP_043872805.1">
    <property type="nucleotide sequence ID" value="NZ_CCVW01000001.1"/>
</dbReference>
<dbReference type="Pfam" id="PF01370">
    <property type="entry name" value="Epimerase"/>
    <property type="match status" value="1"/>
</dbReference>
<name>A0A078KWV7_9GAMM</name>
<sequence>MNVILTGATGFVGSYVLAELLKINAKVAVILRPQSDLWRIKSLLPQCTLIEQNLESIDLAQNAINEFCPDALIHLAWEGVTNDKRNDATQITKNITVAHNLFTVMQKAGIKTLIGFGSQAEYGPANQVVDELTPTEPTTLYGVAKLAAHHLLKVLCAQNDIRFVWHRLFSSYGPKDHQSWFIPFLINELMNGRQPDMTAGTQLWDYIYVEDAARAVVATLVNLKSEGAFNLGSGESITIRSIAEMIRDQINPELTLGFGKVPFRPDQVMHLQADITRLNELALWQPQVPFLEGCTRTIEWYRTNGYSKN</sequence>
<dbReference type="SUPFAM" id="SSF51735">
    <property type="entry name" value="NAD(P)-binding Rossmann-fold domains"/>
    <property type="match status" value="1"/>
</dbReference>
<evidence type="ECO:0000313" key="4">
    <source>
        <dbReference type="EMBL" id="CDZ76223.1"/>
    </source>
</evidence>
<feature type="domain" description="NAD-dependent epimerase/dehydratase" evidence="3">
    <location>
        <begin position="3"/>
        <end position="232"/>
    </location>
</feature>
<dbReference type="EMBL" id="CCSB01000001">
    <property type="protein sequence ID" value="CDZ76223.1"/>
    <property type="molecule type" value="Genomic_DNA"/>
</dbReference>
<evidence type="ECO:0000256" key="1">
    <source>
        <dbReference type="ARBA" id="ARBA00005125"/>
    </source>
</evidence>